<feature type="domain" description="GST N-terminal" evidence="1">
    <location>
        <begin position="2"/>
        <end position="82"/>
    </location>
</feature>
<dbReference type="InterPro" id="IPR040079">
    <property type="entry name" value="Glutathione_S-Trfase"/>
</dbReference>
<dbReference type="PANTHER" id="PTHR44051:SF21">
    <property type="entry name" value="GLUTATHIONE S-TRANSFERASE FAMILY PROTEIN"/>
    <property type="match status" value="1"/>
</dbReference>
<dbReference type="AlphaFoldDB" id="A0A2I7N3I0"/>
<evidence type="ECO:0000259" key="1">
    <source>
        <dbReference type="PROSITE" id="PS50404"/>
    </source>
</evidence>
<gene>
    <name evidence="3" type="ORF">CUN60_01405</name>
</gene>
<dbReference type="InterPro" id="IPR036282">
    <property type="entry name" value="Glutathione-S-Trfase_C_sf"/>
</dbReference>
<dbReference type="CDD" id="cd03207">
    <property type="entry name" value="GST_C_8"/>
    <property type="match status" value="1"/>
</dbReference>
<feature type="domain" description="GST C-terminal" evidence="2">
    <location>
        <begin position="86"/>
        <end position="205"/>
    </location>
</feature>
<dbReference type="PROSITE" id="PS50404">
    <property type="entry name" value="GST_NTER"/>
    <property type="match status" value="1"/>
</dbReference>
<dbReference type="EMBL" id="CP024847">
    <property type="protein sequence ID" value="AUR51014.1"/>
    <property type="molecule type" value="Genomic_DNA"/>
</dbReference>
<dbReference type="InterPro" id="IPR004045">
    <property type="entry name" value="Glutathione_S-Trfase_N"/>
</dbReference>
<dbReference type="SUPFAM" id="SSF47616">
    <property type="entry name" value="GST C-terminal domain-like"/>
    <property type="match status" value="1"/>
</dbReference>
<dbReference type="RefSeq" id="WP_102950314.1">
    <property type="nucleotide sequence ID" value="NZ_CP024847.1"/>
</dbReference>
<keyword evidence="4" id="KW-1185">Reference proteome</keyword>
<dbReference type="KEGG" id="nba:CUN60_01405"/>
<dbReference type="PROSITE" id="PS50405">
    <property type="entry name" value="GST_CTER"/>
    <property type="match status" value="1"/>
</dbReference>
<dbReference type="SUPFAM" id="SSF52833">
    <property type="entry name" value="Thioredoxin-like"/>
    <property type="match status" value="1"/>
</dbReference>
<evidence type="ECO:0000259" key="2">
    <source>
        <dbReference type="PROSITE" id="PS50405"/>
    </source>
</evidence>
<dbReference type="Gene3D" id="3.40.30.10">
    <property type="entry name" value="Glutaredoxin"/>
    <property type="match status" value="1"/>
</dbReference>
<dbReference type="InterPro" id="IPR010987">
    <property type="entry name" value="Glutathione-S-Trfase_C-like"/>
</dbReference>
<name>A0A2I7N3I0_9NEIS</name>
<dbReference type="SFLD" id="SFLDS00019">
    <property type="entry name" value="Glutathione_Transferase_(cytos"/>
    <property type="match status" value="1"/>
</dbReference>
<keyword evidence="3" id="KW-0808">Transferase</keyword>
<evidence type="ECO:0000313" key="4">
    <source>
        <dbReference type="Proteomes" id="UP000236655"/>
    </source>
</evidence>
<dbReference type="InterPro" id="IPR036249">
    <property type="entry name" value="Thioredoxin-like_sf"/>
</dbReference>
<dbReference type="Gene3D" id="1.20.1050.10">
    <property type="match status" value="1"/>
</dbReference>
<dbReference type="CDD" id="cd03046">
    <property type="entry name" value="GST_N_GTT1_like"/>
    <property type="match status" value="1"/>
</dbReference>
<dbReference type="PANTHER" id="PTHR44051">
    <property type="entry name" value="GLUTATHIONE S-TRANSFERASE-RELATED"/>
    <property type="match status" value="1"/>
</dbReference>
<dbReference type="GO" id="GO:0016740">
    <property type="term" value="F:transferase activity"/>
    <property type="evidence" value="ECO:0007669"/>
    <property type="project" value="UniProtKB-KW"/>
</dbReference>
<dbReference type="SFLD" id="SFLDG00358">
    <property type="entry name" value="Main_(cytGST)"/>
    <property type="match status" value="1"/>
</dbReference>
<dbReference type="Pfam" id="PF13409">
    <property type="entry name" value="GST_N_2"/>
    <property type="match status" value="1"/>
</dbReference>
<evidence type="ECO:0000313" key="3">
    <source>
        <dbReference type="EMBL" id="AUR51014.1"/>
    </source>
</evidence>
<dbReference type="SFLD" id="SFLDG01150">
    <property type="entry name" value="Main.1:_Beta-like"/>
    <property type="match status" value="1"/>
</dbReference>
<sequence>MSKKLVFYTNPRSRGRIVRWMLEELGINYETKVIEYGAAMKSPEYLAINPMGKVPAIQYGEEVVTESAAICTYLAETFPDAGLAPLPEEKGNYYRWLFFAAGPLEQATALKGLDINIPAEKQGMLGFGNFEITLNALSKALMDNPYIAGNRFTAADVYVGLSIGWGMQFGMIEKRSEFVEYWERISQRPAYLRAQKLDDELIPKA</sequence>
<protein>
    <submittedName>
        <fullName evidence="3">Glutathione S-transferase</fullName>
    </submittedName>
</protein>
<dbReference type="OrthoDB" id="81087at2"/>
<accession>A0A2I7N3I0</accession>
<dbReference type="Proteomes" id="UP000236655">
    <property type="component" value="Chromosome"/>
</dbReference>
<proteinExistence type="predicted"/>
<organism evidence="3 4">
    <name type="scientific">Aquella oligotrophica</name>
    <dbReference type="NCBI Taxonomy" id="2067065"/>
    <lineage>
        <taxon>Bacteria</taxon>
        <taxon>Pseudomonadati</taxon>
        <taxon>Pseudomonadota</taxon>
        <taxon>Betaproteobacteria</taxon>
        <taxon>Neisseriales</taxon>
        <taxon>Neisseriaceae</taxon>
        <taxon>Aquella</taxon>
    </lineage>
</organism>
<reference evidence="4" key="1">
    <citation type="submission" date="2017-11" db="EMBL/GenBank/DDBJ databases">
        <authorList>
            <person name="Chan K.G."/>
            <person name="Lee L.S."/>
        </authorList>
    </citation>
    <scope>NUCLEOTIDE SEQUENCE [LARGE SCALE GENOMIC DNA]</scope>
    <source>
        <strain evidence="4">DSM 100970</strain>
    </source>
</reference>